<dbReference type="SMART" id="SM00409">
    <property type="entry name" value="IG"/>
    <property type="match status" value="4"/>
</dbReference>
<dbReference type="SUPFAM" id="SSF49265">
    <property type="entry name" value="Fibronectin type III"/>
    <property type="match status" value="1"/>
</dbReference>
<evidence type="ECO:0000256" key="2">
    <source>
        <dbReference type="ARBA" id="ARBA00022692"/>
    </source>
</evidence>
<feature type="transmembrane region" description="Helical" evidence="12">
    <location>
        <begin position="656"/>
        <end position="689"/>
    </location>
</feature>
<evidence type="ECO:0000256" key="11">
    <source>
        <dbReference type="SAM" id="MobiDB-lite"/>
    </source>
</evidence>
<feature type="compositionally biased region" description="Basic and acidic residues" evidence="11">
    <location>
        <begin position="696"/>
        <end position="710"/>
    </location>
</feature>
<dbReference type="InterPro" id="IPR013783">
    <property type="entry name" value="Ig-like_fold"/>
</dbReference>
<dbReference type="PANTHER" id="PTHR12231">
    <property type="entry name" value="CTX-RELATED TYPE I TRANSMEMBRANE PROTEIN"/>
    <property type="match status" value="1"/>
</dbReference>
<dbReference type="PANTHER" id="PTHR12231:SF269">
    <property type="entry name" value="FASCILIN 2-LIKE PROTEIN"/>
    <property type="match status" value="1"/>
</dbReference>
<dbReference type="CDD" id="cd00063">
    <property type="entry name" value="FN3"/>
    <property type="match status" value="2"/>
</dbReference>
<dbReference type="EMBL" id="JBFDAA010000003">
    <property type="protein sequence ID" value="KAL1138703.1"/>
    <property type="molecule type" value="Genomic_DNA"/>
</dbReference>
<dbReference type="InterPro" id="IPR051170">
    <property type="entry name" value="Neural/epithelial_adhesion"/>
</dbReference>
<dbReference type="InterPro" id="IPR036116">
    <property type="entry name" value="FN3_sf"/>
</dbReference>
<evidence type="ECO:0000256" key="4">
    <source>
        <dbReference type="ARBA" id="ARBA00022737"/>
    </source>
</evidence>
<dbReference type="FunFam" id="2.60.40.10:FF:000032">
    <property type="entry name" value="palladin isoform X1"/>
    <property type="match status" value="2"/>
</dbReference>
<feature type="domain" description="Fibronectin type-III" evidence="14">
    <location>
        <begin position="537"/>
        <end position="640"/>
    </location>
</feature>
<evidence type="ECO:0000313" key="15">
    <source>
        <dbReference type="EMBL" id="KAL1138703.1"/>
    </source>
</evidence>
<comment type="subcellular location">
    <subcellularLocation>
        <location evidence="1">Membrane</location>
        <topology evidence="1">Single-pass membrane protein</topology>
    </subcellularLocation>
</comment>
<evidence type="ECO:0000313" key="16">
    <source>
        <dbReference type="Proteomes" id="UP001558652"/>
    </source>
</evidence>
<sequence>MPGDKALALIINSLQKNDEGDYMCTALYAGSTRLVKTVRLKTFVAVTWEDAPEEQNPLVGQDYRVKCRVRAEPPPHVEWRINGVDVPEASRYIVETDGLLIQKVQESDDGIYTCRAFVVETGELAERNIRVEVYTLPRFIDGMSSSLEVVDGESASITCNATGKPKPTYSWIRASSQENLGIASDRFSVNEVTGVLTVNRVTQDDNGEFKCVATNGAGTIERTVRFLVIVKPKVTSVKNESVPVGKEARLECRATGNPLPAITFRKLSSQHRMIAGLQPDGRIIVDQREDRDRQESVGTLIINPLEKKDDGLYACIAKNKGGEEIKNGHLQVQFSPTFENSPMKEAWSWSRKPINLTCIAESIPNATISWRLNDRDIEKDPNFRKYGSGPQSSLLVTPSDPRFYGVYKCVAKNILGEDFHAITLREAHVPSEILQAKLDVITATTITFSFIGPSNTGGRPVKAYAVEFKKEKDNWSESQNKTWPVDSPYILENLEPQTAYNFRFAALNEVGLGNWAATQHHMMPKRSNPEEPLILNQPTPEGFVISQFGDRFELRWKKPADNGEYIDKYQIEYCNVHKVNDIWTETEAGCRTLEVKSAEQVSVDVMELSPDTYYKVELRAHNAIGFSTPGQVYIRTAKGGENLVVQNSNIHLSSSLLVAVVVSALIIVLIIIDVSCYFVNDTGLLWLMCGKKSPRKSRDDDTKLGSEGKELLNNGNKDGKIRIESKPMMDDGFKRDTTVEYDMKKSVSRTSFVGKDSAV</sequence>
<evidence type="ECO:0000256" key="8">
    <source>
        <dbReference type="ARBA" id="ARBA00023157"/>
    </source>
</evidence>
<dbReference type="SMART" id="SM00408">
    <property type="entry name" value="IGc2"/>
    <property type="match status" value="4"/>
</dbReference>
<dbReference type="CDD" id="cd00096">
    <property type="entry name" value="Ig"/>
    <property type="match status" value="1"/>
</dbReference>
<keyword evidence="8" id="KW-1015">Disulfide bond</keyword>
<dbReference type="InterPro" id="IPR003599">
    <property type="entry name" value="Ig_sub"/>
</dbReference>
<feature type="domain" description="Ig-like" evidence="13">
    <location>
        <begin position="137"/>
        <end position="225"/>
    </location>
</feature>
<dbReference type="InterPro" id="IPR013098">
    <property type="entry name" value="Ig_I-set"/>
</dbReference>
<organism evidence="15 16">
    <name type="scientific">Ranatra chinensis</name>
    <dbReference type="NCBI Taxonomy" id="642074"/>
    <lineage>
        <taxon>Eukaryota</taxon>
        <taxon>Metazoa</taxon>
        <taxon>Ecdysozoa</taxon>
        <taxon>Arthropoda</taxon>
        <taxon>Hexapoda</taxon>
        <taxon>Insecta</taxon>
        <taxon>Pterygota</taxon>
        <taxon>Neoptera</taxon>
        <taxon>Paraneoptera</taxon>
        <taxon>Hemiptera</taxon>
        <taxon>Heteroptera</taxon>
        <taxon>Panheteroptera</taxon>
        <taxon>Nepomorpha</taxon>
        <taxon>Nepidae</taxon>
        <taxon>Ranatrinae</taxon>
        <taxon>Ranatra</taxon>
    </lineage>
</organism>
<dbReference type="GO" id="GO:0009653">
    <property type="term" value="P:anatomical structure morphogenesis"/>
    <property type="evidence" value="ECO:0007669"/>
    <property type="project" value="UniProtKB-ARBA"/>
</dbReference>
<dbReference type="Proteomes" id="UP001558652">
    <property type="component" value="Unassembled WGS sequence"/>
</dbReference>
<evidence type="ECO:0000256" key="9">
    <source>
        <dbReference type="ARBA" id="ARBA00023180"/>
    </source>
</evidence>
<keyword evidence="10" id="KW-0393">Immunoglobulin domain</keyword>
<evidence type="ECO:0000256" key="3">
    <source>
        <dbReference type="ARBA" id="ARBA00022729"/>
    </source>
</evidence>
<dbReference type="PROSITE" id="PS50835">
    <property type="entry name" value="IG_LIKE"/>
    <property type="match status" value="4"/>
</dbReference>
<keyword evidence="5" id="KW-0130">Cell adhesion</keyword>
<keyword evidence="2 12" id="KW-0812">Transmembrane</keyword>
<protein>
    <recommendedName>
        <fullName evidence="17">Fasciclin-2</fullName>
    </recommendedName>
</protein>
<keyword evidence="7 12" id="KW-0472">Membrane</keyword>
<dbReference type="Pfam" id="PF07679">
    <property type="entry name" value="I-set"/>
    <property type="match status" value="1"/>
</dbReference>
<comment type="caution">
    <text evidence="15">The sequence shown here is derived from an EMBL/GenBank/DDBJ whole genome shotgun (WGS) entry which is preliminary data.</text>
</comment>
<feature type="domain" description="Ig-like" evidence="13">
    <location>
        <begin position="336"/>
        <end position="413"/>
    </location>
</feature>
<dbReference type="SUPFAM" id="SSF48726">
    <property type="entry name" value="Immunoglobulin"/>
    <property type="match status" value="4"/>
</dbReference>
<reference evidence="15 16" key="1">
    <citation type="submission" date="2024-07" db="EMBL/GenBank/DDBJ databases">
        <title>Chromosome-level genome assembly of the water stick insect Ranatra chinensis (Heteroptera: Nepidae).</title>
        <authorList>
            <person name="Liu X."/>
        </authorList>
    </citation>
    <scope>NUCLEOTIDE SEQUENCE [LARGE SCALE GENOMIC DNA]</scope>
    <source>
        <strain evidence="15">Cailab_2021Rc</strain>
        <tissue evidence="15">Muscle</tissue>
    </source>
</reference>
<dbReference type="PROSITE" id="PS50853">
    <property type="entry name" value="FN3"/>
    <property type="match status" value="2"/>
</dbReference>
<keyword evidence="4" id="KW-0677">Repeat</keyword>
<dbReference type="Pfam" id="PF00041">
    <property type="entry name" value="fn3"/>
    <property type="match status" value="2"/>
</dbReference>
<evidence type="ECO:0000259" key="13">
    <source>
        <dbReference type="PROSITE" id="PS50835"/>
    </source>
</evidence>
<dbReference type="InterPro" id="IPR003961">
    <property type="entry name" value="FN3_dom"/>
</dbReference>
<keyword evidence="9" id="KW-0325">Glycoprotein</keyword>
<keyword evidence="3" id="KW-0732">Signal</keyword>
<dbReference type="InterPro" id="IPR007110">
    <property type="entry name" value="Ig-like_dom"/>
</dbReference>
<dbReference type="GO" id="GO:0005886">
    <property type="term" value="C:plasma membrane"/>
    <property type="evidence" value="ECO:0007669"/>
    <property type="project" value="UniProtKB-ARBA"/>
</dbReference>
<feature type="region of interest" description="Disordered" evidence="11">
    <location>
        <begin position="693"/>
        <end position="723"/>
    </location>
</feature>
<dbReference type="SMART" id="SM00060">
    <property type="entry name" value="FN3"/>
    <property type="match status" value="2"/>
</dbReference>
<dbReference type="AlphaFoldDB" id="A0ABD0Z8Y5"/>
<evidence type="ECO:0008006" key="17">
    <source>
        <dbReference type="Google" id="ProtNLM"/>
    </source>
</evidence>
<dbReference type="Gene3D" id="2.60.40.10">
    <property type="entry name" value="Immunoglobulins"/>
    <property type="match status" value="6"/>
</dbReference>
<gene>
    <name evidence="15" type="ORF">AAG570_008765</name>
</gene>
<dbReference type="InterPro" id="IPR036179">
    <property type="entry name" value="Ig-like_dom_sf"/>
</dbReference>
<name>A0ABD0Z8Y5_9HEMI</name>
<evidence type="ECO:0000256" key="7">
    <source>
        <dbReference type="ARBA" id="ARBA00023136"/>
    </source>
</evidence>
<dbReference type="PRINTS" id="PR01838">
    <property type="entry name" value="NCAMFAMILY"/>
</dbReference>
<accession>A0ABD0Z8Y5</accession>
<proteinExistence type="predicted"/>
<dbReference type="GO" id="GO:0030154">
    <property type="term" value="P:cell differentiation"/>
    <property type="evidence" value="ECO:0007669"/>
    <property type="project" value="UniProtKB-ARBA"/>
</dbReference>
<feature type="domain" description="Ig-like" evidence="13">
    <location>
        <begin position="60"/>
        <end position="130"/>
    </location>
</feature>
<keyword evidence="16" id="KW-1185">Reference proteome</keyword>
<evidence type="ECO:0000256" key="5">
    <source>
        <dbReference type="ARBA" id="ARBA00022889"/>
    </source>
</evidence>
<evidence type="ECO:0000256" key="10">
    <source>
        <dbReference type="ARBA" id="ARBA00023319"/>
    </source>
</evidence>
<evidence type="ECO:0000256" key="1">
    <source>
        <dbReference type="ARBA" id="ARBA00004167"/>
    </source>
</evidence>
<dbReference type="InterPro" id="IPR003598">
    <property type="entry name" value="Ig_sub2"/>
</dbReference>
<evidence type="ECO:0000259" key="14">
    <source>
        <dbReference type="PROSITE" id="PS50853"/>
    </source>
</evidence>
<dbReference type="InterPro" id="IPR009138">
    <property type="entry name" value="Neural_cell_adh"/>
</dbReference>
<feature type="domain" description="Fibronectin type-III" evidence="14">
    <location>
        <begin position="430"/>
        <end position="526"/>
    </location>
</feature>
<feature type="domain" description="Ig-like" evidence="13">
    <location>
        <begin position="232"/>
        <end position="333"/>
    </location>
</feature>
<evidence type="ECO:0000256" key="6">
    <source>
        <dbReference type="ARBA" id="ARBA00022989"/>
    </source>
</evidence>
<dbReference type="Pfam" id="PF13927">
    <property type="entry name" value="Ig_3"/>
    <property type="match status" value="3"/>
</dbReference>
<keyword evidence="6 12" id="KW-1133">Transmembrane helix</keyword>
<dbReference type="GO" id="GO:0007155">
    <property type="term" value="P:cell adhesion"/>
    <property type="evidence" value="ECO:0007669"/>
    <property type="project" value="UniProtKB-KW"/>
</dbReference>
<evidence type="ECO:0000256" key="12">
    <source>
        <dbReference type="SAM" id="Phobius"/>
    </source>
</evidence>